<dbReference type="Proteomes" id="UP000318447">
    <property type="component" value="Unassembled WGS sequence"/>
</dbReference>
<gene>
    <name evidence="2" type="ORF">CGC21_11915</name>
</gene>
<dbReference type="EMBL" id="RHLC01000006">
    <property type="protein sequence ID" value="TPP42698.1"/>
    <property type="molecule type" value="Genomic_DNA"/>
</dbReference>
<protein>
    <submittedName>
        <fullName evidence="2">Uncharacterized protein</fullName>
    </submittedName>
</protein>
<reference evidence="3" key="1">
    <citation type="submission" date="2019-02" db="EMBL/GenBank/DDBJ databases">
        <title>FDA dAtabase for Regulatory Grade micrObial Sequences (FDA-ARGOS): Supporting development and validation of Infectious Disease Dx tests.</title>
        <authorList>
            <person name="Duncan R."/>
            <person name="Fisher C."/>
            <person name="Tallon L."/>
            <person name="Sadzewicz L."/>
            <person name="Sengamalay N."/>
            <person name="Ott S."/>
            <person name="Godinez A."/>
            <person name="Nagaraj S."/>
            <person name="Vavikolanu K."/>
            <person name="Nadendla S."/>
            <person name="Aluvathingal J."/>
            <person name="Sichtig H."/>
        </authorList>
    </citation>
    <scope>NUCLEOTIDE SEQUENCE [LARGE SCALE GENOMIC DNA]</scope>
    <source>
        <strain evidence="3">FDAARGOS_361</strain>
    </source>
</reference>
<organism evidence="2 3">
    <name type="scientific">Leishmania donovani</name>
    <dbReference type="NCBI Taxonomy" id="5661"/>
    <lineage>
        <taxon>Eukaryota</taxon>
        <taxon>Discoba</taxon>
        <taxon>Euglenozoa</taxon>
        <taxon>Kinetoplastea</taxon>
        <taxon>Metakinetoplastina</taxon>
        <taxon>Trypanosomatida</taxon>
        <taxon>Trypanosomatidae</taxon>
        <taxon>Leishmaniinae</taxon>
        <taxon>Leishmania</taxon>
    </lineage>
</organism>
<sequence length="497" mass="54821">MATVPQQVPLSNTNRRAQREWVLKIKETSNMLYRSAAQAQRNFDQYLTAMEYVGALYKDYGELLSAAQNSFLNVQPDVEGVDDVKNICSRLHISIHRWEHSEELYAVRNQLHQQTQMLKARSDHSSRVLQECVQRDELIKMHTEKSALLATNLRKQSSEVDKLQKECDKLHRKIAKRSEVAQKDLDSMAVKSTAAILSLTSQFFKVMHKNGAFIADRFSPDRAGVGEHDLDTASDDPVTGTLRRLHSVRSEMSSVAPSAVYGQNYNTFHPSEADTRVSDGARNSGIPLRYETNVPPAMSASSSEAVASVDYATVPRRRHQGAEAKSRYDAHFQRCLEAIAAAHKSTSAVLPRHLAEVKAGTRIDVRTSVPRFTPLVCTVSGAPQCKGLAKLLTARIEDAGTPAVARAVSWGMALVGLVRTCNGRGRAIIQLVRDETASSLPAVTFSLQNNLRICLTRKAGAAFPPLATPDAARRQESAGFARDFILRGATAKDEKSK</sequence>
<keyword evidence="1" id="KW-0175">Coiled coil</keyword>
<dbReference type="VEuPathDB" id="TriTrypDB:LDHU3_31.1170"/>
<dbReference type="VEuPathDB" id="TriTrypDB:LdCL_310013700"/>
<feature type="coiled-coil region" evidence="1">
    <location>
        <begin position="153"/>
        <end position="180"/>
    </location>
</feature>
<dbReference type="AlphaFoldDB" id="A0A504X448"/>
<dbReference type="VEuPathDB" id="TriTrypDB:LdBPK_310790.1"/>
<accession>A0A504X448</accession>
<evidence type="ECO:0000313" key="2">
    <source>
        <dbReference type="EMBL" id="TPP42698.1"/>
    </source>
</evidence>
<proteinExistence type="predicted"/>
<evidence type="ECO:0000256" key="1">
    <source>
        <dbReference type="SAM" id="Coils"/>
    </source>
</evidence>
<comment type="caution">
    <text evidence="2">The sequence shown here is derived from an EMBL/GenBank/DDBJ whole genome shotgun (WGS) entry which is preliminary data.</text>
</comment>
<name>A0A504X448_LEIDO</name>
<evidence type="ECO:0000313" key="3">
    <source>
        <dbReference type="Proteomes" id="UP000318447"/>
    </source>
</evidence>